<keyword evidence="5" id="KW-1185">Reference proteome</keyword>
<comment type="similarity">
    <text evidence="1 3">Belongs to the short-chain dehydrogenases/reductases (SDR) family.</text>
</comment>
<protein>
    <submittedName>
        <fullName evidence="4">SDR family NAD(P)-dependent oxidoreductase</fullName>
    </submittedName>
</protein>
<accession>A0A6G1XAX4</accession>
<evidence type="ECO:0000256" key="1">
    <source>
        <dbReference type="ARBA" id="ARBA00006484"/>
    </source>
</evidence>
<dbReference type="PRINTS" id="PR00081">
    <property type="entry name" value="GDHRDH"/>
</dbReference>
<name>A0A6G1XAX4_9BACI</name>
<dbReference type="PRINTS" id="PR00080">
    <property type="entry name" value="SDRFAMILY"/>
</dbReference>
<dbReference type="CDD" id="cd05233">
    <property type="entry name" value="SDR_c"/>
    <property type="match status" value="1"/>
</dbReference>
<dbReference type="RefSeq" id="WP_153730009.1">
    <property type="nucleotide sequence ID" value="NZ_WJNH01000016.1"/>
</dbReference>
<proteinExistence type="inferred from homology"/>
<evidence type="ECO:0000313" key="4">
    <source>
        <dbReference type="EMBL" id="MRG88134.1"/>
    </source>
</evidence>
<keyword evidence="2" id="KW-0560">Oxidoreductase</keyword>
<organism evidence="4 5">
    <name type="scientific">Salinibacillus xinjiangensis</name>
    <dbReference type="NCBI Taxonomy" id="1229268"/>
    <lineage>
        <taxon>Bacteria</taxon>
        <taxon>Bacillati</taxon>
        <taxon>Bacillota</taxon>
        <taxon>Bacilli</taxon>
        <taxon>Bacillales</taxon>
        <taxon>Bacillaceae</taxon>
        <taxon>Salinibacillus</taxon>
    </lineage>
</organism>
<sequence length="219" mass="24183">MQEKIAVISGAGSGLGASLAKKYSDAGYQIVLTGRNKRRLIQAAKTLNGKYYIYTMDVTSRNEISEVFSSIQKEIGSIELLINNAGLGMFGKAEEIDEKSIHSMIDTNLKGTIFCTQEVLPSMKERDKGVIVNIISTAGLIGKVTESVYCASKFGVRGFTESLYEELKNTNVHVIGAYMGGMKTEFWDDILTDEQTKNFMDPNDIADIIINNTIERKNL</sequence>
<dbReference type="OrthoDB" id="9775296at2"/>
<dbReference type="GO" id="GO:0016020">
    <property type="term" value="C:membrane"/>
    <property type="evidence" value="ECO:0007669"/>
    <property type="project" value="TreeGrafter"/>
</dbReference>
<evidence type="ECO:0000256" key="3">
    <source>
        <dbReference type="RuleBase" id="RU000363"/>
    </source>
</evidence>
<dbReference type="AlphaFoldDB" id="A0A6G1XAX4"/>
<evidence type="ECO:0000256" key="2">
    <source>
        <dbReference type="ARBA" id="ARBA00023002"/>
    </source>
</evidence>
<dbReference type="InterPro" id="IPR036291">
    <property type="entry name" value="NAD(P)-bd_dom_sf"/>
</dbReference>
<dbReference type="PANTHER" id="PTHR44196">
    <property type="entry name" value="DEHYDROGENASE/REDUCTASE SDR FAMILY MEMBER 7B"/>
    <property type="match status" value="1"/>
</dbReference>
<dbReference type="SUPFAM" id="SSF51735">
    <property type="entry name" value="NAD(P)-binding Rossmann-fold domains"/>
    <property type="match status" value="1"/>
</dbReference>
<dbReference type="InterPro" id="IPR002347">
    <property type="entry name" value="SDR_fam"/>
</dbReference>
<gene>
    <name evidence="4" type="ORF">GH754_17905</name>
</gene>
<reference evidence="4 5" key="1">
    <citation type="submission" date="2019-11" db="EMBL/GenBank/DDBJ databases">
        <authorList>
            <person name="Li J."/>
        </authorList>
    </citation>
    <scope>NUCLEOTIDE SEQUENCE [LARGE SCALE GENOMIC DNA]</scope>
    <source>
        <strain evidence="4 5">J4</strain>
    </source>
</reference>
<dbReference type="EMBL" id="WJNH01000016">
    <property type="protein sequence ID" value="MRG88134.1"/>
    <property type="molecule type" value="Genomic_DNA"/>
</dbReference>
<dbReference type="PANTHER" id="PTHR44196:SF1">
    <property type="entry name" value="DEHYDROGENASE_REDUCTASE SDR FAMILY MEMBER 7B"/>
    <property type="match status" value="1"/>
</dbReference>
<comment type="caution">
    <text evidence="4">The sequence shown here is derived from an EMBL/GenBank/DDBJ whole genome shotgun (WGS) entry which is preliminary data.</text>
</comment>
<dbReference type="Pfam" id="PF00106">
    <property type="entry name" value="adh_short"/>
    <property type="match status" value="1"/>
</dbReference>
<dbReference type="Gene3D" id="3.40.50.720">
    <property type="entry name" value="NAD(P)-binding Rossmann-like Domain"/>
    <property type="match status" value="1"/>
</dbReference>
<evidence type="ECO:0000313" key="5">
    <source>
        <dbReference type="Proteomes" id="UP000480185"/>
    </source>
</evidence>
<dbReference type="Proteomes" id="UP000480185">
    <property type="component" value="Unassembled WGS sequence"/>
</dbReference>
<dbReference type="GO" id="GO:0016491">
    <property type="term" value="F:oxidoreductase activity"/>
    <property type="evidence" value="ECO:0007669"/>
    <property type="project" value="UniProtKB-KW"/>
</dbReference>